<feature type="compositionally biased region" description="Polar residues" evidence="1">
    <location>
        <begin position="110"/>
        <end position="124"/>
    </location>
</feature>
<proteinExistence type="predicted"/>
<dbReference type="RefSeq" id="WP_014811452.1">
    <property type="nucleotide sequence ID" value="NC_018025.1"/>
</dbReference>
<evidence type="ECO:0000256" key="1">
    <source>
        <dbReference type="SAM" id="MobiDB-lite"/>
    </source>
</evidence>
<feature type="region of interest" description="Disordered" evidence="1">
    <location>
        <begin position="105"/>
        <end position="124"/>
    </location>
</feature>
<dbReference type="KEGG" id="dti:Desti_3679"/>
<dbReference type="PROSITE" id="PS51257">
    <property type="entry name" value="PROKAR_LIPOPROTEIN"/>
    <property type="match status" value="1"/>
</dbReference>
<keyword evidence="3" id="KW-1185">Reference proteome</keyword>
<dbReference type="Proteomes" id="UP000006055">
    <property type="component" value="Chromosome"/>
</dbReference>
<dbReference type="EMBL" id="CP003360">
    <property type="protein sequence ID" value="AFM26324.1"/>
    <property type="molecule type" value="Genomic_DNA"/>
</dbReference>
<feature type="region of interest" description="Disordered" evidence="1">
    <location>
        <begin position="36"/>
        <end position="81"/>
    </location>
</feature>
<gene>
    <name evidence="2" type="ordered locus">Desti_3679</name>
</gene>
<feature type="compositionally biased region" description="Polar residues" evidence="1">
    <location>
        <begin position="53"/>
        <end position="81"/>
    </location>
</feature>
<evidence type="ECO:0000313" key="2">
    <source>
        <dbReference type="EMBL" id="AFM26324.1"/>
    </source>
</evidence>
<sequence length="124" mass="13659">MIIKSMITISSIFLMIIAVAIGCAVASQPMPIHQEFDNESKLGTGDADRSAALQKQITSSVKGTQEKSSQPSSTQDASTRTGDLNLRQFFGSLLPSKQDLDKAFDDEYNRSFQTRPSNWRNGEK</sequence>
<organism evidence="2 3">
    <name type="scientific">Desulfomonile tiedjei (strain ATCC 49306 / DSM 6799 / DCB-1)</name>
    <dbReference type="NCBI Taxonomy" id="706587"/>
    <lineage>
        <taxon>Bacteria</taxon>
        <taxon>Pseudomonadati</taxon>
        <taxon>Thermodesulfobacteriota</taxon>
        <taxon>Desulfomonilia</taxon>
        <taxon>Desulfomonilales</taxon>
        <taxon>Desulfomonilaceae</taxon>
        <taxon>Desulfomonile</taxon>
    </lineage>
</organism>
<protein>
    <recommendedName>
        <fullName evidence="4">Lipoprotein</fullName>
    </recommendedName>
</protein>
<dbReference type="HOGENOM" id="CLU_2000254_0_0_7"/>
<reference evidence="3" key="1">
    <citation type="submission" date="2012-06" db="EMBL/GenBank/DDBJ databases">
        <title>Complete sequence of chromosome of Desulfomonile tiedjei DSM 6799.</title>
        <authorList>
            <person name="Lucas S."/>
            <person name="Copeland A."/>
            <person name="Lapidus A."/>
            <person name="Glavina del Rio T."/>
            <person name="Dalin E."/>
            <person name="Tice H."/>
            <person name="Bruce D."/>
            <person name="Goodwin L."/>
            <person name="Pitluck S."/>
            <person name="Peters L."/>
            <person name="Ovchinnikova G."/>
            <person name="Zeytun A."/>
            <person name="Lu M."/>
            <person name="Kyrpides N."/>
            <person name="Mavromatis K."/>
            <person name="Ivanova N."/>
            <person name="Brettin T."/>
            <person name="Detter J.C."/>
            <person name="Han C."/>
            <person name="Larimer F."/>
            <person name="Land M."/>
            <person name="Hauser L."/>
            <person name="Markowitz V."/>
            <person name="Cheng J.-F."/>
            <person name="Hugenholtz P."/>
            <person name="Woyke T."/>
            <person name="Wu D."/>
            <person name="Spring S."/>
            <person name="Schroeder M."/>
            <person name="Brambilla E."/>
            <person name="Klenk H.-P."/>
            <person name="Eisen J.A."/>
        </authorList>
    </citation>
    <scope>NUCLEOTIDE SEQUENCE [LARGE SCALE GENOMIC DNA]</scope>
    <source>
        <strain evidence="3">ATCC 49306 / DSM 6799 / DCB-1</strain>
    </source>
</reference>
<dbReference type="AlphaFoldDB" id="I4C9T3"/>
<name>I4C9T3_DESTA</name>
<evidence type="ECO:0000313" key="3">
    <source>
        <dbReference type="Proteomes" id="UP000006055"/>
    </source>
</evidence>
<accession>I4C9T3</accession>
<evidence type="ECO:0008006" key="4">
    <source>
        <dbReference type="Google" id="ProtNLM"/>
    </source>
</evidence>